<evidence type="ECO:0008006" key="4">
    <source>
        <dbReference type="Google" id="ProtNLM"/>
    </source>
</evidence>
<gene>
    <name evidence="2" type="ORF">I8J32_013900</name>
</gene>
<reference evidence="2 3" key="1">
    <citation type="submission" date="2021-03" db="EMBL/GenBank/DDBJ databases">
        <title>Lysobacter sp. nov. isolated from soil of gangwondo yeongwol, south Korea.</title>
        <authorList>
            <person name="Kim K.R."/>
            <person name="Kim K.H."/>
            <person name="Jeon C.O."/>
        </authorList>
    </citation>
    <scope>NUCLEOTIDE SEQUENCE [LARGE SCALE GENOMIC DNA]</scope>
    <source>
        <strain evidence="2 3">R19</strain>
    </source>
</reference>
<evidence type="ECO:0000256" key="1">
    <source>
        <dbReference type="SAM" id="SignalP"/>
    </source>
</evidence>
<name>A0A974XXW8_9GAMM</name>
<feature type="signal peptide" evidence="1">
    <location>
        <begin position="1"/>
        <end position="20"/>
    </location>
</feature>
<dbReference type="AlphaFoldDB" id="A0A974XXW8"/>
<feature type="chain" id="PRO_5037146104" description="DUF4402 domain-containing protein" evidence="1">
    <location>
        <begin position="21"/>
        <end position="170"/>
    </location>
</feature>
<evidence type="ECO:0000313" key="3">
    <source>
        <dbReference type="Proteomes" id="UP000639274"/>
    </source>
</evidence>
<keyword evidence="1" id="KW-0732">Signal</keyword>
<dbReference type="EMBL" id="CP071518">
    <property type="protein sequence ID" value="QSX77807.1"/>
    <property type="molecule type" value="Genomic_DNA"/>
</dbReference>
<evidence type="ECO:0000313" key="2">
    <source>
        <dbReference type="EMBL" id="QSX77807.1"/>
    </source>
</evidence>
<dbReference type="KEGG" id="lsf:I8J32_013900"/>
<accession>A0A974XXW8</accession>
<dbReference type="Proteomes" id="UP000639274">
    <property type="component" value="Chromosome"/>
</dbReference>
<protein>
    <recommendedName>
        <fullName evidence="4">DUF4402 domain-containing protein</fullName>
    </recommendedName>
</protein>
<dbReference type="RefSeq" id="WP_200615660.1">
    <property type="nucleotide sequence ID" value="NZ_CP071518.1"/>
</dbReference>
<keyword evidence="3" id="KW-1185">Reference proteome</keyword>
<sequence>MRKFMSLLLGILLPSGVVEAAELPIGPMMFKLGESRATVLAEAQTRFALVPVGGNPDMIFLSSGEPPNAKIVGGIAFKDGRLSWVQRNWGNFTGSTAAIDVAKAVQSALSSAASASGSRATITTEEKQVPGTDFRSTYFQFPGHKVSITVADSNDTSYGQQVTVDESISL</sequence>
<proteinExistence type="predicted"/>
<organism evidence="2 3">
    <name type="scientific">Agrilutibacter solisilvae</name>
    <dbReference type="NCBI Taxonomy" id="2763317"/>
    <lineage>
        <taxon>Bacteria</taxon>
        <taxon>Pseudomonadati</taxon>
        <taxon>Pseudomonadota</taxon>
        <taxon>Gammaproteobacteria</taxon>
        <taxon>Lysobacterales</taxon>
        <taxon>Lysobacteraceae</taxon>
        <taxon>Agrilutibacter</taxon>
    </lineage>
</organism>